<dbReference type="Pfam" id="PF14295">
    <property type="entry name" value="PAN_4"/>
    <property type="match status" value="2"/>
</dbReference>
<keyword evidence="4" id="KW-1185">Reference proteome</keyword>
<feature type="domain" description="Apple" evidence="1">
    <location>
        <begin position="341"/>
        <end position="406"/>
    </location>
</feature>
<feature type="domain" description="Apple" evidence="2">
    <location>
        <begin position="424"/>
        <end position="440"/>
    </location>
</feature>
<dbReference type="Proteomes" id="UP000285301">
    <property type="component" value="Unassembled WGS sequence"/>
</dbReference>
<evidence type="ECO:0000313" key="3">
    <source>
        <dbReference type="EMBL" id="RWR98845.1"/>
    </source>
</evidence>
<dbReference type="AlphaFoldDB" id="A0A443Q760"/>
<feature type="non-terminal residue" evidence="3">
    <location>
        <position position="442"/>
    </location>
</feature>
<sequence length="442" mass="50681">RGIPVRIYETVFNNFTQDENKRPLPAIVTQYYDSSTDGILVRDTTVLPIRVLVRIFQDEKRQNVRDYFIVNSHDFQLLSNVGEKEKIFDISNCFLDPGQSIWFRMKFIDYMNIVVLQEEKKLIENKFRDYLEQMGIPPTRLPVVIIDVSDTLVSVTAKLLQRAPFVLSFDKIPKKQINKNFGTTIIVDSEEKCGQSCYADDQCTGFSYCGNFECDRVYKNYSLSIDDNVDDNQYCNTYKRQDKTGRGRIQDGMIDELMLLIQDQVKNGKFVLSFGSGTEAFNLTCSEIKLNVEPGFSQEYEKMIGNPFASKPSSMDIANSFSKDYFVEFNKRNRRFDFSQISNPKKKLVKLEITECKRLCDQNMECNSFSFCSSGNGECILSNLHGKEINPSLTQTMSSCIILSKRYLNEYNVIPGVEVQSSSIKDLKVSSEEECAKACSLE</sequence>
<accession>A0A443Q760</accession>
<dbReference type="Pfam" id="PF00024">
    <property type="entry name" value="PAN_1"/>
    <property type="match status" value="1"/>
</dbReference>
<evidence type="ECO:0000313" key="4">
    <source>
        <dbReference type="Proteomes" id="UP000285301"/>
    </source>
</evidence>
<protein>
    <recommendedName>
        <fullName evidence="1 2">Apple domain-containing protein</fullName>
    </recommendedName>
</protein>
<dbReference type="InterPro" id="IPR003609">
    <property type="entry name" value="Pan_app"/>
</dbReference>
<organism evidence="3 4">
    <name type="scientific">Dinothrombium tinctorium</name>
    <dbReference type="NCBI Taxonomy" id="1965070"/>
    <lineage>
        <taxon>Eukaryota</taxon>
        <taxon>Metazoa</taxon>
        <taxon>Ecdysozoa</taxon>
        <taxon>Arthropoda</taxon>
        <taxon>Chelicerata</taxon>
        <taxon>Arachnida</taxon>
        <taxon>Acari</taxon>
        <taxon>Acariformes</taxon>
        <taxon>Trombidiformes</taxon>
        <taxon>Prostigmata</taxon>
        <taxon>Anystina</taxon>
        <taxon>Parasitengona</taxon>
        <taxon>Trombidioidea</taxon>
        <taxon>Trombidiidae</taxon>
        <taxon>Dinothrombium</taxon>
    </lineage>
</organism>
<dbReference type="Gene3D" id="3.50.4.10">
    <property type="entry name" value="Hepatocyte Growth Factor"/>
    <property type="match status" value="1"/>
</dbReference>
<comment type="caution">
    <text evidence="3">The sequence shown here is derived from an EMBL/GenBank/DDBJ whole genome shotgun (WGS) entry which is preliminary data.</text>
</comment>
<gene>
    <name evidence="3" type="ORF">B4U79_17106</name>
</gene>
<evidence type="ECO:0000259" key="2">
    <source>
        <dbReference type="Pfam" id="PF14295"/>
    </source>
</evidence>
<name>A0A443Q760_9ACAR</name>
<proteinExistence type="predicted"/>
<dbReference type="OrthoDB" id="6484858at2759"/>
<evidence type="ECO:0000259" key="1">
    <source>
        <dbReference type="Pfam" id="PF00024"/>
    </source>
</evidence>
<reference evidence="3 4" key="1">
    <citation type="journal article" date="2018" name="Gigascience">
        <title>Genomes of trombidid mites reveal novel predicted allergens and laterally-transferred genes associated with secondary metabolism.</title>
        <authorList>
            <person name="Dong X."/>
            <person name="Chaisiri K."/>
            <person name="Xia D."/>
            <person name="Armstrong S.D."/>
            <person name="Fang Y."/>
            <person name="Donnelly M.J."/>
            <person name="Kadowaki T."/>
            <person name="McGarry J.W."/>
            <person name="Darby A.C."/>
            <person name="Makepeace B.L."/>
        </authorList>
    </citation>
    <scope>NUCLEOTIDE SEQUENCE [LARGE SCALE GENOMIC DNA]</scope>
    <source>
        <strain evidence="3">UoL-WK</strain>
    </source>
</reference>
<feature type="non-terminal residue" evidence="3">
    <location>
        <position position="1"/>
    </location>
</feature>
<feature type="domain" description="Apple" evidence="2">
    <location>
        <begin position="184"/>
        <end position="211"/>
    </location>
</feature>
<dbReference type="EMBL" id="NCKU01018402">
    <property type="protein sequence ID" value="RWR98845.1"/>
    <property type="molecule type" value="Genomic_DNA"/>
</dbReference>